<dbReference type="GO" id="GO:0004582">
    <property type="term" value="F:dolichyl-phosphate beta-D-mannosyltransferase activity"/>
    <property type="evidence" value="ECO:0007669"/>
    <property type="project" value="InterPro"/>
</dbReference>
<dbReference type="Pfam" id="PF00535">
    <property type="entry name" value="Glycos_transf_2"/>
    <property type="match status" value="1"/>
</dbReference>
<dbReference type="AlphaFoldDB" id="A0A1F7UM20"/>
<dbReference type="GO" id="GO:0016020">
    <property type="term" value="C:membrane"/>
    <property type="evidence" value="ECO:0007669"/>
    <property type="project" value="GOC"/>
</dbReference>
<comment type="caution">
    <text evidence="5">The sequence shown here is derived from an EMBL/GenBank/DDBJ whole genome shotgun (WGS) entry which is preliminary data.</text>
</comment>
<keyword evidence="3" id="KW-0808">Transferase</keyword>
<sequence length="257" mass="28870">MNAHLPEGKALVVVPTYNERDNIEALVRELAALEPGVDVLVVDDGSPDGTADAVERLAPSLPRRIILMCRSGKFGLGVAYTDAYRWILLHAPGYGLVLQMDADFSHDPHMIPLLMARAEAYGLAVGSRYVQGGATPDWDHRRFLLSHVGNIYARLVLRLFFPSYLIKDSTAGFAAFRRDVLDTVMRHPIYGDGYAYQTSIKLVAFRLGYPAIEVPIVFRDRRLGVSKLNRHIVFEAFIMPWKLGWRFRKSDPSQSGR</sequence>
<accession>A0A1F7UM20</accession>
<dbReference type="Proteomes" id="UP000176603">
    <property type="component" value="Unassembled WGS sequence"/>
</dbReference>
<dbReference type="FunFam" id="3.90.550.10:FF:000122">
    <property type="entry name" value="Dolichol-phosphate mannosyltransferase subunit 1"/>
    <property type="match status" value="1"/>
</dbReference>
<dbReference type="PANTHER" id="PTHR43398:SF1">
    <property type="entry name" value="DOLICHOL-PHOSPHATE MANNOSYLTRANSFERASE SUBUNIT 1"/>
    <property type="match status" value="1"/>
</dbReference>
<reference evidence="5 6" key="1">
    <citation type="journal article" date="2016" name="Nat. Commun.">
        <title>Thousands of microbial genomes shed light on interconnected biogeochemical processes in an aquifer system.</title>
        <authorList>
            <person name="Anantharaman K."/>
            <person name="Brown C.T."/>
            <person name="Hug L.A."/>
            <person name="Sharon I."/>
            <person name="Castelle C.J."/>
            <person name="Probst A.J."/>
            <person name="Thomas B.C."/>
            <person name="Singh A."/>
            <person name="Wilkins M.J."/>
            <person name="Karaoz U."/>
            <person name="Brodie E.L."/>
            <person name="Williams K.H."/>
            <person name="Hubbard S.S."/>
            <person name="Banfield J.F."/>
        </authorList>
    </citation>
    <scope>NUCLEOTIDE SEQUENCE [LARGE SCALE GENOMIC DNA]</scope>
</reference>
<feature type="domain" description="Glycosyltransferase 2-like" evidence="4">
    <location>
        <begin position="12"/>
        <end position="183"/>
    </location>
</feature>
<evidence type="ECO:0000259" key="4">
    <source>
        <dbReference type="Pfam" id="PF00535"/>
    </source>
</evidence>
<proteinExistence type="inferred from homology"/>
<name>A0A1F7UM20_9BACT</name>
<dbReference type="EMBL" id="MGEH01000024">
    <property type="protein sequence ID" value="OGL78814.1"/>
    <property type="molecule type" value="Genomic_DNA"/>
</dbReference>
<keyword evidence="2" id="KW-0328">Glycosyltransferase</keyword>
<dbReference type="InterPro" id="IPR001173">
    <property type="entry name" value="Glyco_trans_2-like"/>
</dbReference>
<evidence type="ECO:0000256" key="3">
    <source>
        <dbReference type="ARBA" id="ARBA00022679"/>
    </source>
</evidence>
<dbReference type="CDD" id="cd06442">
    <property type="entry name" value="DPM1_like"/>
    <property type="match status" value="1"/>
</dbReference>
<evidence type="ECO:0000313" key="5">
    <source>
        <dbReference type="EMBL" id="OGL78814.1"/>
    </source>
</evidence>
<protein>
    <recommendedName>
        <fullName evidence="4">Glycosyltransferase 2-like domain-containing protein</fullName>
    </recommendedName>
</protein>
<dbReference type="InterPro" id="IPR029044">
    <property type="entry name" value="Nucleotide-diphossugar_trans"/>
</dbReference>
<evidence type="ECO:0000256" key="1">
    <source>
        <dbReference type="ARBA" id="ARBA00006739"/>
    </source>
</evidence>
<dbReference type="STRING" id="1802399.A3E39_01175"/>
<dbReference type="InterPro" id="IPR039528">
    <property type="entry name" value="DPM1-like"/>
</dbReference>
<dbReference type="SUPFAM" id="SSF53448">
    <property type="entry name" value="Nucleotide-diphospho-sugar transferases"/>
    <property type="match status" value="1"/>
</dbReference>
<dbReference type="Gene3D" id="3.90.550.10">
    <property type="entry name" value="Spore Coat Polysaccharide Biosynthesis Protein SpsA, Chain A"/>
    <property type="match status" value="1"/>
</dbReference>
<evidence type="ECO:0000313" key="6">
    <source>
        <dbReference type="Proteomes" id="UP000176603"/>
    </source>
</evidence>
<organism evidence="5 6">
    <name type="scientific">Candidatus Uhrbacteria bacterium RIFCSPHIGHO2_12_FULL_60_25</name>
    <dbReference type="NCBI Taxonomy" id="1802399"/>
    <lineage>
        <taxon>Bacteria</taxon>
        <taxon>Candidatus Uhriibacteriota</taxon>
    </lineage>
</organism>
<dbReference type="GO" id="GO:0009247">
    <property type="term" value="P:glycolipid biosynthetic process"/>
    <property type="evidence" value="ECO:0007669"/>
    <property type="project" value="TreeGrafter"/>
</dbReference>
<comment type="similarity">
    <text evidence="1">Belongs to the glycosyltransferase 2 family.</text>
</comment>
<gene>
    <name evidence="5" type="ORF">A3E39_01175</name>
</gene>
<evidence type="ECO:0000256" key="2">
    <source>
        <dbReference type="ARBA" id="ARBA00022676"/>
    </source>
</evidence>
<dbReference type="PANTHER" id="PTHR43398">
    <property type="entry name" value="DOLICHOL-PHOSPHATE MANNOSYLTRANSFERASE SUBUNIT 1"/>
    <property type="match status" value="1"/>
</dbReference>